<accession>A0A0A1WL91</accession>
<evidence type="ECO:0000256" key="2">
    <source>
        <dbReference type="PROSITE-ProRule" id="PRU00706"/>
    </source>
</evidence>
<dbReference type="AlphaFoldDB" id="A0A0A1WL91"/>
<dbReference type="PANTHER" id="PTHR46161">
    <property type="entry name" value="NUCLEOSIDE DIPHOSPHATE KINASE"/>
    <property type="match status" value="1"/>
</dbReference>
<keyword evidence="3" id="KW-0808">Transferase</keyword>
<evidence type="ECO:0000256" key="1">
    <source>
        <dbReference type="ARBA" id="ARBA00008142"/>
    </source>
</evidence>
<keyword evidence="3" id="KW-0418">Kinase</keyword>
<proteinExistence type="inferred from homology"/>
<comment type="caution">
    <text evidence="2">Lacks conserved residue(s) required for the propagation of feature annotation.</text>
</comment>
<dbReference type="GO" id="GO:0005929">
    <property type="term" value="C:cilium"/>
    <property type="evidence" value="ECO:0007669"/>
    <property type="project" value="TreeGrafter"/>
</dbReference>
<dbReference type="Gene3D" id="3.30.70.141">
    <property type="entry name" value="Nucleoside diphosphate kinase-like domain"/>
    <property type="match status" value="1"/>
</dbReference>
<protein>
    <submittedName>
        <fullName evidence="3">Nucleoside diphosphate kinase homolog 5</fullName>
    </submittedName>
</protein>
<sequence length="345" mass="39196">MFEDTLLIIKADYMHKRKPVLLHLLQHEFMIKGQRKLLFSPENAAEFYKPLADDKDFMLQVILLSKGNSEAFILTKKCAVDDLICTMICYFTTSVEMERNVHVSKSAECAIREISFIFPNYIPEPIPFFKSHKFTADALMAPFISQLYEIVQKPHEESKSWKVQLAEWLTLQNSELPIISNSCSTKQALFLEDKTQQVNFLASRSPKPCVFHTDGAGGEPASTDVSVPSSCSSSSNSAVMSSSSCMTCRPFERTDANDVITDDECKKAQKLFAPKVAILQNRVDEEDEECEDEMCMQLCDDRIKQWKAEIIADQEELKKVLPYGGRDMAVINEIEIEEEQSRLGE</sequence>
<reference evidence="3" key="2">
    <citation type="journal article" date="2015" name="Gigascience">
        <title>Reconstructing a comprehensive transcriptome assembly of a white-pupal translocated strain of the pest fruit fly Bactrocera cucurbitae.</title>
        <authorList>
            <person name="Sim S.B."/>
            <person name="Calla B."/>
            <person name="Hall B."/>
            <person name="DeRego T."/>
            <person name="Geib S.M."/>
        </authorList>
    </citation>
    <scope>NUCLEOTIDE SEQUENCE</scope>
</reference>
<dbReference type="SUPFAM" id="SSF54919">
    <property type="entry name" value="Nucleoside diphosphate kinase, NDK"/>
    <property type="match status" value="1"/>
</dbReference>
<dbReference type="InterPro" id="IPR036850">
    <property type="entry name" value="NDK-like_dom_sf"/>
</dbReference>
<dbReference type="GO" id="GO:0016301">
    <property type="term" value="F:kinase activity"/>
    <property type="evidence" value="ECO:0007669"/>
    <property type="project" value="UniProtKB-KW"/>
</dbReference>
<organism evidence="3">
    <name type="scientific">Zeugodacus cucurbitae</name>
    <name type="common">Melon fruit fly</name>
    <name type="synonym">Bactrocera cucurbitae</name>
    <dbReference type="NCBI Taxonomy" id="28588"/>
    <lineage>
        <taxon>Eukaryota</taxon>
        <taxon>Metazoa</taxon>
        <taxon>Ecdysozoa</taxon>
        <taxon>Arthropoda</taxon>
        <taxon>Hexapoda</taxon>
        <taxon>Insecta</taxon>
        <taxon>Pterygota</taxon>
        <taxon>Neoptera</taxon>
        <taxon>Endopterygota</taxon>
        <taxon>Diptera</taxon>
        <taxon>Brachycera</taxon>
        <taxon>Muscomorpha</taxon>
        <taxon>Tephritoidea</taxon>
        <taxon>Tephritidae</taxon>
        <taxon>Zeugodacus</taxon>
        <taxon>Zeugodacus</taxon>
    </lineage>
</organism>
<comment type="similarity">
    <text evidence="1 2">Belongs to the NDK family.</text>
</comment>
<evidence type="ECO:0000313" key="3">
    <source>
        <dbReference type="EMBL" id="JAC99440.1"/>
    </source>
</evidence>
<name>A0A0A1WL91_ZEUCU</name>
<gene>
    <name evidence="3" type="primary">Nme5_1</name>
    <name evidence="3" type="ORF">g.15043</name>
</gene>
<dbReference type="GO" id="GO:1902176">
    <property type="term" value="P:negative regulation of oxidative stress-induced intrinsic apoptotic signaling pathway"/>
    <property type="evidence" value="ECO:0007669"/>
    <property type="project" value="TreeGrafter"/>
</dbReference>
<dbReference type="PANTHER" id="PTHR46161:SF1">
    <property type="entry name" value="NUCLEOSIDE DIPHOSPHATE KINASE HOMOLOG 5"/>
    <property type="match status" value="1"/>
</dbReference>
<dbReference type="GO" id="GO:0003341">
    <property type="term" value="P:cilium movement"/>
    <property type="evidence" value="ECO:0007669"/>
    <property type="project" value="TreeGrafter"/>
</dbReference>
<dbReference type="PROSITE" id="PS51374">
    <property type="entry name" value="NDPK_LIKE"/>
    <property type="match status" value="1"/>
</dbReference>
<reference evidence="3" key="1">
    <citation type="submission" date="2014-11" db="EMBL/GenBank/DDBJ databases">
        <authorList>
            <person name="Geib S."/>
        </authorList>
    </citation>
    <scope>NUCLEOTIDE SEQUENCE</scope>
</reference>
<dbReference type="EMBL" id="GBXI01014851">
    <property type="protein sequence ID" value="JAC99440.1"/>
    <property type="molecule type" value="Transcribed_RNA"/>
</dbReference>